<feature type="region of interest" description="Disordered" evidence="1">
    <location>
        <begin position="833"/>
        <end position="865"/>
    </location>
</feature>
<sequence length="865" mass="90998">MLPVAGPGPGPGPARLAALVILCGILLATAGICAIPSQQPLYAMITDDPLPGAGYMVPGEGAASVALYPGPGQQPDQVLVYGQRDPSRPGVFPDWRVGSLFHQPPGEPRFRLGGAVPGPVSGRVILPTATGAALPGFVLTVEQELLWFPTEGGQPAGCHLAGPFALLAGVAHTADDLDVLVRSADELAVAFLQDGRCTMDRLALPAMWASVPATPVAGLPRGQFILFHDREMLAYASVAGRLEYAGRRTEGAAIRQALATRLGPGLPGHFDMAILLDTQQVHLLQDCQVLAESWLCKRDRMVSPAPDMPAEGRLLAPDFRTQPAGDPAVVFYVPPPMTSRVHVWRLATDETPVQWAAFRLPPIARGLVLDLRRMALAPGMRRYALGAAGVLLLGATDFLCDTDESITCLPVIPFPFNFDHSQVGWACAAGQFEAPFMSPGRLCHGCADGHSVLWSASTTDSSPPAPAQRMPGPRHDDRPGHPVGRRRATGAVPAAMPTTAARRVRARHHDPRHPDTGEVARRVLFPRVEGAPADLAPRQHPGPGAGVGAGGRHHPAEAEIRALGACRCLADMRRLASPLPGVGWPSPLRAGTGPGTEPGRTRVPRVPHSWLRPGPASATARRGSPLPEPPPRRRAGATSRRLPLTSTTPGSDGDWARAAPQQHTWPTAPRLPGHNATPGRARGVWRACALSVPHQGLPKSRGRTPAQIRPRHGNVLAPGLACGPPCGGACDAPLAPGPLPSSVPPVGRLPVAACLRGTLAPPRLAPPPLGAAGSSSGHRSSAQSTALAHLPARRPRAQGRRRRSREPCRRRPGDIPHKGSMAVAWPPGCRYCPPLPPSQHGRLSRADASRPGAVGHRAAARPPAR</sequence>
<feature type="transmembrane region" description="Helical" evidence="2">
    <location>
        <begin position="16"/>
        <end position="35"/>
    </location>
</feature>
<accession>A0A058Z1I1</accession>
<keyword evidence="2" id="KW-0472">Membrane</keyword>
<keyword evidence="2" id="KW-1133">Transmembrane helix</keyword>
<feature type="compositionally biased region" description="Basic residues" evidence="1">
    <location>
        <begin position="502"/>
        <end position="511"/>
    </location>
</feature>
<feature type="compositionally biased region" description="Basic residues" evidence="1">
    <location>
        <begin position="791"/>
        <end position="804"/>
    </location>
</feature>
<feature type="region of interest" description="Disordered" evidence="1">
    <location>
        <begin position="578"/>
        <end position="673"/>
    </location>
</feature>
<feature type="compositionally biased region" description="Basic and acidic residues" evidence="1">
    <location>
        <begin position="805"/>
        <end position="817"/>
    </location>
</feature>
<reference evidence="3" key="1">
    <citation type="submission" date="2013-04" db="EMBL/GenBank/DDBJ databases">
        <title>The Genome Sequence of Fonticula alba ATCC 38817.</title>
        <authorList>
            <consortium name="The Broad Institute Genomics Platform"/>
            <person name="Russ C."/>
            <person name="Cuomo C."/>
            <person name="Burger G."/>
            <person name="Gray M.W."/>
            <person name="Holland P.W.H."/>
            <person name="King N."/>
            <person name="Lang F.B.F."/>
            <person name="Roger A.J."/>
            <person name="Ruiz-Trillo I."/>
            <person name="Brown M."/>
            <person name="Walker B."/>
            <person name="Young S."/>
            <person name="Zeng Q."/>
            <person name="Gargeya S."/>
            <person name="Fitzgerald M."/>
            <person name="Haas B."/>
            <person name="Abouelleil A."/>
            <person name="Allen A.W."/>
            <person name="Alvarado L."/>
            <person name="Arachchi H.M."/>
            <person name="Berlin A.M."/>
            <person name="Chapman S.B."/>
            <person name="Gainer-Dewar J."/>
            <person name="Goldberg J."/>
            <person name="Griggs A."/>
            <person name="Gujja S."/>
            <person name="Hansen M."/>
            <person name="Howarth C."/>
            <person name="Imamovic A."/>
            <person name="Ireland A."/>
            <person name="Larimer J."/>
            <person name="McCowan C."/>
            <person name="Murphy C."/>
            <person name="Pearson M."/>
            <person name="Poon T.W."/>
            <person name="Priest M."/>
            <person name="Roberts A."/>
            <person name="Saif S."/>
            <person name="Shea T."/>
            <person name="Sisk P."/>
            <person name="Sykes S."/>
            <person name="Wortman J."/>
            <person name="Nusbaum C."/>
            <person name="Birren B."/>
        </authorList>
    </citation>
    <scope>NUCLEOTIDE SEQUENCE [LARGE SCALE GENOMIC DNA]</scope>
    <source>
        <strain evidence="3">ATCC 38817</strain>
    </source>
</reference>
<feature type="region of interest" description="Disordered" evidence="1">
    <location>
        <begin position="765"/>
        <end position="820"/>
    </location>
</feature>
<organism evidence="3">
    <name type="scientific">Fonticula alba</name>
    <name type="common">Slime mold</name>
    <dbReference type="NCBI Taxonomy" id="691883"/>
    <lineage>
        <taxon>Eukaryota</taxon>
        <taxon>Rotosphaerida</taxon>
        <taxon>Fonticulaceae</taxon>
        <taxon>Fonticula</taxon>
    </lineage>
</organism>
<dbReference type="RefSeq" id="XP_009497513.1">
    <property type="nucleotide sequence ID" value="XM_009499238.1"/>
</dbReference>
<gene>
    <name evidence="3" type="ORF">H696_05403</name>
</gene>
<dbReference type="GeneID" id="20530128"/>
<feature type="compositionally biased region" description="Low complexity" evidence="1">
    <location>
        <begin position="770"/>
        <end position="790"/>
    </location>
</feature>
<feature type="region of interest" description="Disordered" evidence="1">
    <location>
        <begin position="456"/>
        <end position="516"/>
    </location>
</feature>
<evidence type="ECO:0000313" key="4">
    <source>
        <dbReference type="Proteomes" id="UP000030693"/>
    </source>
</evidence>
<evidence type="ECO:0000256" key="1">
    <source>
        <dbReference type="SAM" id="MobiDB-lite"/>
    </source>
</evidence>
<dbReference type="AlphaFoldDB" id="A0A058Z1I1"/>
<feature type="compositionally biased region" description="Low complexity" evidence="1">
    <location>
        <begin position="489"/>
        <end position="501"/>
    </location>
</feature>
<keyword evidence="2" id="KW-0812">Transmembrane</keyword>
<protein>
    <submittedName>
        <fullName evidence="3">Uncharacterized protein</fullName>
    </submittedName>
</protein>
<dbReference type="EMBL" id="KB932210">
    <property type="protein sequence ID" value="KCV68139.1"/>
    <property type="molecule type" value="Genomic_DNA"/>
</dbReference>
<feature type="region of interest" description="Disordered" evidence="1">
    <location>
        <begin position="532"/>
        <end position="552"/>
    </location>
</feature>
<name>A0A058Z1I1_FONAL</name>
<proteinExistence type="predicted"/>
<evidence type="ECO:0000256" key="2">
    <source>
        <dbReference type="SAM" id="Phobius"/>
    </source>
</evidence>
<dbReference type="Proteomes" id="UP000030693">
    <property type="component" value="Unassembled WGS sequence"/>
</dbReference>
<evidence type="ECO:0000313" key="3">
    <source>
        <dbReference type="EMBL" id="KCV68139.1"/>
    </source>
</evidence>
<keyword evidence="4" id="KW-1185">Reference proteome</keyword>